<reference evidence="2" key="1">
    <citation type="journal article" date="2019" name="Int. J. Syst. Evol. Microbiol.">
        <title>The Global Catalogue of Microorganisms (GCM) 10K type strain sequencing project: providing services to taxonomists for standard genome sequencing and annotation.</title>
        <authorList>
            <consortium name="The Broad Institute Genomics Platform"/>
            <consortium name="The Broad Institute Genome Sequencing Center for Infectious Disease"/>
            <person name="Wu L."/>
            <person name="Ma J."/>
        </authorList>
    </citation>
    <scope>NUCLEOTIDE SEQUENCE [LARGE SCALE GENOMIC DNA]</scope>
    <source>
        <strain evidence="2">JCM 17666</strain>
    </source>
</reference>
<sequence length="83" mass="8748">MRERGEERGFVQQVPGARQQQLAGAGQLQVAVGAHEQLHPQRFLDGPYVHAGGGLADVQALGGAGQVLLGGDRDEGSQLDKVY</sequence>
<accession>A0ABP8HI26</accession>
<organism evidence="1 2">
    <name type="scientific">Pigmentiphaga soli</name>
    <dbReference type="NCBI Taxonomy" id="1007095"/>
    <lineage>
        <taxon>Bacteria</taxon>
        <taxon>Pseudomonadati</taxon>
        <taxon>Pseudomonadota</taxon>
        <taxon>Betaproteobacteria</taxon>
        <taxon>Burkholderiales</taxon>
        <taxon>Alcaligenaceae</taxon>
        <taxon>Pigmentiphaga</taxon>
    </lineage>
</organism>
<dbReference type="Proteomes" id="UP001501671">
    <property type="component" value="Unassembled WGS sequence"/>
</dbReference>
<proteinExistence type="predicted"/>
<protein>
    <submittedName>
        <fullName evidence="1">Uncharacterized protein</fullName>
    </submittedName>
</protein>
<comment type="caution">
    <text evidence="1">The sequence shown here is derived from an EMBL/GenBank/DDBJ whole genome shotgun (WGS) entry which is preliminary data.</text>
</comment>
<evidence type="ECO:0000313" key="1">
    <source>
        <dbReference type="EMBL" id="GAA4339593.1"/>
    </source>
</evidence>
<gene>
    <name evidence="1" type="ORF">GCM10023144_38030</name>
</gene>
<keyword evidence="2" id="KW-1185">Reference proteome</keyword>
<name>A0ABP8HI26_9BURK</name>
<dbReference type="EMBL" id="BAABFO010000022">
    <property type="protein sequence ID" value="GAA4339593.1"/>
    <property type="molecule type" value="Genomic_DNA"/>
</dbReference>
<evidence type="ECO:0000313" key="2">
    <source>
        <dbReference type="Proteomes" id="UP001501671"/>
    </source>
</evidence>